<evidence type="ECO:0008006" key="24">
    <source>
        <dbReference type="Google" id="ProtNLM"/>
    </source>
</evidence>
<keyword evidence="3 15" id="KW-0245">EGF-like domain</keyword>
<dbReference type="InterPro" id="IPR000742">
    <property type="entry name" value="EGF"/>
</dbReference>
<accession>A0A8T0RX92</accession>
<evidence type="ECO:0000256" key="5">
    <source>
        <dbReference type="ARBA" id="ARBA00022692"/>
    </source>
</evidence>
<evidence type="ECO:0000256" key="17">
    <source>
        <dbReference type="SAM" id="MobiDB-lite"/>
    </source>
</evidence>
<dbReference type="Pfam" id="PF07645">
    <property type="entry name" value="EGF_CA"/>
    <property type="match status" value="1"/>
</dbReference>
<evidence type="ECO:0000256" key="11">
    <source>
        <dbReference type="ARBA" id="ARBA00022989"/>
    </source>
</evidence>
<dbReference type="SUPFAM" id="SSF56112">
    <property type="entry name" value="Protein kinase-like (PK-like)"/>
    <property type="match status" value="1"/>
</dbReference>
<evidence type="ECO:0000259" key="21">
    <source>
        <dbReference type="PROSITE" id="PS50026"/>
    </source>
</evidence>
<evidence type="ECO:0000256" key="2">
    <source>
        <dbReference type="ARBA" id="ARBA00022527"/>
    </source>
</evidence>
<protein>
    <recommendedName>
        <fullName evidence="24">Protein kinase domain-containing protein</fullName>
    </recommendedName>
</protein>
<dbReference type="OrthoDB" id="10045365at2759"/>
<dbReference type="GO" id="GO:0007166">
    <property type="term" value="P:cell surface receptor signaling pathway"/>
    <property type="evidence" value="ECO:0007669"/>
    <property type="project" value="InterPro"/>
</dbReference>
<dbReference type="PROSITE" id="PS01187">
    <property type="entry name" value="EGF_CA"/>
    <property type="match status" value="1"/>
</dbReference>
<gene>
    <name evidence="22" type="ORF">PVAP13_5NG306000</name>
</gene>
<dbReference type="GO" id="GO:0030247">
    <property type="term" value="F:polysaccharide binding"/>
    <property type="evidence" value="ECO:0007669"/>
    <property type="project" value="InterPro"/>
</dbReference>
<evidence type="ECO:0000259" key="20">
    <source>
        <dbReference type="PROSITE" id="PS50011"/>
    </source>
</evidence>
<proteinExistence type="predicted"/>
<dbReference type="SMART" id="SM00220">
    <property type="entry name" value="S_TKc"/>
    <property type="match status" value="1"/>
</dbReference>
<name>A0A8T0RX92_PANVG</name>
<dbReference type="Pfam" id="PF13947">
    <property type="entry name" value="GUB_WAK_bind"/>
    <property type="match status" value="1"/>
</dbReference>
<dbReference type="Gene3D" id="3.30.200.20">
    <property type="entry name" value="Phosphorylase Kinase, domain 1"/>
    <property type="match status" value="1"/>
</dbReference>
<dbReference type="GO" id="GO:0005886">
    <property type="term" value="C:plasma membrane"/>
    <property type="evidence" value="ECO:0007669"/>
    <property type="project" value="TreeGrafter"/>
</dbReference>
<evidence type="ECO:0000256" key="7">
    <source>
        <dbReference type="ARBA" id="ARBA00022737"/>
    </source>
</evidence>
<keyword evidence="13 15" id="KW-1015">Disulfide bond</keyword>
<dbReference type="Gene3D" id="2.10.25.10">
    <property type="entry name" value="Laminin"/>
    <property type="match status" value="2"/>
</dbReference>
<dbReference type="EMBL" id="CM029046">
    <property type="protein sequence ID" value="KAG2589246.1"/>
    <property type="molecule type" value="Genomic_DNA"/>
</dbReference>
<dbReference type="Proteomes" id="UP000823388">
    <property type="component" value="Chromosome 5N"/>
</dbReference>
<sequence length="769" mass="83375">MMILAATAMAAALLLVLHLISSIAAQVGSSGPAPECPTTCGDVIMPYPFGTRAGCFLPGFNLTCDQTRQPPKLLFGEDSTLQIVEISLIDATVRAVDTAGAVNITNFTADHEGNGTWDRLGSGRGSTFVLSEQRNQFVVMGCNVQGTLLRSSSNIIIGCSSFCSIRDMWTNPVVSTSTPGNNSTAACTGVGCCQTPIPIGRPSYTVKFKILDVEYTEILPNAVRIAERGWFDTVASKMLNKSATAEEENRAPVPVVLEWAVKSNLVVPPISSGDATNSSCPTDAVGTACRSSHSTCHSVTNNYRTGYVCQCQHGYAGNPYLAGDGGCQDIDECALPGKCFGVCTNTAGSYECRCPRGARGNPHIADACVKSSLGLSIGLGLGSGAGLLVLVLGAAFVSLRIKHRRARLLKQKFFKQNRGHLLQQLVCQNTDIAERMIIPLVELEKATNNFDKARELGGGGHGTVYKGILSDLHVVAIKKAKVAIQREIDEFINEVAILSQVNHRNVVRLFGCCLETEVPLLVYEFISDGTLYHHLHVEGPTSLPWVHRLRIATETARALAYLHMAVSFPIIHRDVKSHNILLDGSLLTAKVSDFGASRCIAPDQTGITTAIQGTLGYLDPMYYYTGRLTEKSDVYSFGVVLIELLTRKKPYSYRSHEDDSLIAHFTALLEQGKLSDILDPQVIDEGGKEVSDVAALAATCIKLKAEDRPTMRQVEMTLESMLGLLQRVMLHSVDTTISKRKQEEGGSNEESSRQYSLEEEYLLSSRYPR</sequence>
<dbReference type="InterPro" id="IPR017441">
    <property type="entry name" value="Protein_kinase_ATP_BS"/>
</dbReference>
<dbReference type="FunFam" id="1.10.510.10:FF:000084">
    <property type="entry name" value="Wall-associated receptor kinase 2"/>
    <property type="match status" value="1"/>
</dbReference>
<keyword evidence="4" id="KW-0808">Transferase</keyword>
<dbReference type="PROSITE" id="PS50011">
    <property type="entry name" value="PROTEIN_KINASE_DOM"/>
    <property type="match status" value="1"/>
</dbReference>
<feature type="transmembrane region" description="Helical" evidence="18">
    <location>
        <begin position="373"/>
        <end position="399"/>
    </location>
</feature>
<dbReference type="PANTHER" id="PTHR27005:SF209">
    <property type="entry name" value="OS09G0561500 PROTEIN"/>
    <property type="match status" value="1"/>
</dbReference>
<dbReference type="GO" id="GO:0005524">
    <property type="term" value="F:ATP binding"/>
    <property type="evidence" value="ECO:0007669"/>
    <property type="project" value="UniProtKB-UniRule"/>
</dbReference>
<dbReference type="InterPro" id="IPR049883">
    <property type="entry name" value="NOTCH1_EGF-like"/>
</dbReference>
<dbReference type="PROSITE" id="PS00108">
    <property type="entry name" value="PROTEIN_KINASE_ST"/>
    <property type="match status" value="1"/>
</dbReference>
<organism evidence="22 23">
    <name type="scientific">Panicum virgatum</name>
    <name type="common">Blackwell switchgrass</name>
    <dbReference type="NCBI Taxonomy" id="38727"/>
    <lineage>
        <taxon>Eukaryota</taxon>
        <taxon>Viridiplantae</taxon>
        <taxon>Streptophyta</taxon>
        <taxon>Embryophyta</taxon>
        <taxon>Tracheophyta</taxon>
        <taxon>Spermatophyta</taxon>
        <taxon>Magnoliopsida</taxon>
        <taxon>Liliopsida</taxon>
        <taxon>Poales</taxon>
        <taxon>Poaceae</taxon>
        <taxon>PACMAD clade</taxon>
        <taxon>Panicoideae</taxon>
        <taxon>Panicodae</taxon>
        <taxon>Paniceae</taxon>
        <taxon>Panicinae</taxon>
        <taxon>Panicum</taxon>
        <taxon>Panicum sect. Hiantes</taxon>
    </lineage>
</organism>
<comment type="subcellular location">
    <subcellularLocation>
        <location evidence="1">Membrane</location>
        <topology evidence="1">Single-pass type I membrane protein</topology>
    </subcellularLocation>
</comment>
<feature type="signal peptide" evidence="19">
    <location>
        <begin position="1"/>
        <end position="25"/>
    </location>
</feature>
<keyword evidence="2" id="KW-0723">Serine/threonine-protein kinase</keyword>
<keyword evidence="14" id="KW-0325">Glycoprotein</keyword>
<evidence type="ECO:0000313" key="23">
    <source>
        <dbReference type="Proteomes" id="UP000823388"/>
    </source>
</evidence>
<dbReference type="InterPro" id="IPR025287">
    <property type="entry name" value="WAK_GUB"/>
</dbReference>
<evidence type="ECO:0000256" key="3">
    <source>
        <dbReference type="ARBA" id="ARBA00022536"/>
    </source>
</evidence>
<comment type="caution">
    <text evidence="22">The sequence shown here is derived from an EMBL/GenBank/DDBJ whole genome shotgun (WGS) entry which is preliminary data.</text>
</comment>
<dbReference type="InterPro" id="IPR008271">
    <property type="entry name" value="Ser/Thr_kinase_AS"/>
</dbReference>
<keyword evidence="10 16" id="KW-0067">ATP-binding</keyword>
<dbReference type="EMBL" id="CM029046">
    <property type="protein sequence ID" value="KAG2589247.1"/>
    <property type="molecule type" value="Genomic_DNA"/>
</dbReference>
<dbReference type="PROSITE" id="PS50026">
    <property type="entry name" value="EGF_3"/>
    <property type="match status" value="1"/>
</dbReference>
<dbReference type="InterPro" id="IPR001881">
    <property type="entry name" value="EGF-like_Ca-bd_dom"/>
</dbReference>
<evidence type="ECO:0000313" key="22">
    <source>
        <dbReference type="EMBL" id="KAG2589246.1"/>
    </source>
</evidence>
<dbReference type="PANTHER" id="PTHR27005">
    <property type="entry name" value="WALL-ASSOCIATED RECEPTOR KINASE-LIKE 21"/>
    <property type="match status" value="1"/>
</dbReference>
<keyword evidence="12 18" id="KW-0472">Membrane</keyword>
<keyword evidence="7" id="KW-0677">Repeat</keyword>
<dbReference type="PROSITE" id="PS00107">
    <property type="entry name" value="PROTEIN_KINASE_ATP"/>
    <property type="match status" value="1"/>
</dbReference>
<dbReference type="FunFam" id="3.30.200.20:FF:000043">
    <property type="entry name" value="Wall-associated receptor kinase 2"/>
    <property type="match status" value="1"/>
</dbReference>
<feature type="region of interest" description="Disordered" evidence="17">
    <location>
        <begin position="737"/>
        <end position="769"/>
    </location>
</feature>
<keyword evidence="11 18" id="KW-1133">Transmembrane helix</keyword>
<dbReference type="InterPro" id="IPR018097">
    <property type="entry name" value="EGF_Ca-bd_CS"/>
</dbReference>
<dbReference type="InterPro" id="IPR011009">
    <property type="entry name" value="Kinase-like_dom_sf"/>
</dbReference>
<dbReference type="Pfam" id="PF00069">
    <property type="entry name" value="Pkinase"/>
    <property type="match status" value="1"/>
</dbReference>
<keyword evidence="6 19" id="KW-0732">Signal</keyword>
<keyword evidence="23" id="KW-1185">Reference proteome</keyword>
<evidence type="ECO:0000256" key="9">
    <source>
        <dbReference type="ARBA" id="ARBA00022777"/>
    </source>
</evidence>
<feature type="chain" id="PRO_5036274755" description="Protein kinase domain-containing protein" evidence="19">
    <location>
        <begin position="26"/>
        <end position="769"/>
    </location>
</feature>
<dbReference type="PROSITE" id="PS00010">
    <property type="entry name" value="ASX_HYDROXYL"/>
    <property type="match status" value="1"/>
</dbReference>
<evidence type="ECO:0000256" key="16">
    <source>
        <dbReference type="PROSITE-ProRule" id="PRU10141"/>
    </source>
</evidence>
<keyword evidence="5 18" id="KW-0812">Transmembrane</keyword>
<dbReference type="InterPro" id="IPR000719">
    <property type="entry name" value="Prot_kinase_dom"/>
</dbReference>
<dbReference type="InterPro" id="IPR000152">
    <property type="entry name" value="EGF-type_Asp/Asn_hydroxyl_site"/>
</dbReference>
<dbReference type="CDD" id="cd14066">
    <property type="entry name" value="STKc_IRAK"/>
    <property type="match status" value="1"/>
</dbReference>
<evidence type="ECO:0000256" key="14">
    <source>
        <dbReference type="ARBA" id="ARBA00023180"/>
    </source>
</evidence>
<dbReference type="SMART" id="SM00179">
    <property type="entry name" value="EGF_CA"/>
    <property type="match status" value="1"/>
</dbReference>
<evidence type="ECO:0000256" key="8">
    <source>
        <dbReference type="ARBA" id="ARBA00022741"/>
    </source>
</evidence>
<evidence type="ECO:0000256" key="15">
    <source>
        <dbReference type="PROSITE-ProRule" id="PRU00076"/>
    </source>
</evidence>
<dbReference type="GO" id="GO:0005509">
    <property type="term" value="F:calcium ion binding"/>
    <property type="evidence" value="ECO:0007669"/>
    <property type="project" value="InterPro"/>
</dbReference>
<dbReference type="GO" id="GO:0004674">
    <property type="term" value="F:protein serine/threonine kinase activity"/>
    <property type="evidence" value="ECO:0007669"/>
    <property type="project" value="UniProtKB-KW"/>
</dbReference>
<dbReference type="InterPro" id="IPR009030">
    <property type="entry name" value="Growth_fac_rcpt_cys_sf"/>
</dbReference>
<feature type="domain" description="EGF-like" evidence="21">
    <location>
        <begin position="329"/>
        <end position="363"/>
    </location>
</feature>
<dbReference type="FunFam" id="2.10.25.10:FF:000583">
    <property type="entry name" value="Os02g0633066 protein"/>
    <property type="match status" value="1"/>
</dbReference>
<dbReference type="AlphaFoldDB" id="A0A8T0RX92"/>
<evidence type="ECO:0000256" key="1">
    <source>
        <dbReference type="ARBA" id="ARBA00004479"/>
    </source>
</evidence>
<dbReference type="EMBL" id="CM029046">
    <property type="protein sequence ID" value="KAG2589244.1"/>
    <property type="molecule type" value="Genomic_DNA"/>
</dbReference>
<dbReference type="SUPFAM" id="SSF57184">
    <property type="entry name" value="Growth factor receptor domain"/>
    <property type="match status" value="1"/>
</dbReference>
<dbReference type="EMBL" id="CM029046">
    <property type="protein sequence ID" value="KAG2589245.1"/>
    <property type="molecule type" value="Genomic_DNA"/>
</dbReference>
<feature type="disulfide bond" evidence="15">
    <location>
        <begin position="333"/>
        <end position="343"/>
    </location>
</feature>
<dbReference type="SMART" id="SM00181">
    <property type="entry name" value="EGF"/>
    <property type="match status" value="2"/>
</dbReference>
<feature type="domain" description="Protein kinase" evidence="20">
    <location>
        <begin position="450"/>
        <end position="722"/>
    </location>
</feature>
<keyword evidence="9" id="KW-0418">Kinase</keyword>
<evidence type="ECO:0000256" key="12">
    <source>
        <dbReference type="ARBA" id="ARBA00023136"/>
    </source>
</evidence>
<evidence type="ECO:0000256" key="6">
    <source>
        <dbReference type="ARBA" id="ARBA00022729"/>
    </source>
</evidence>
<keyword evidence="8 16" id="KW-0547">Nucleotide-binding</keyword>
<evidence type="ECO:0000256" key="13">
    <source>
        <dbReference type="ARBA" id="ARBA00023157"/>
    </source>
</evidence>
<evidence type="ECO:0000256" key="10">
    <source>
        <dbReference type="ARBA" id="ARBA00022840"/>
    </source>
</evidence>
<feature type="binding site" evidence="16">
    <location>
        <position position="479"/>
    </location>
    <ligand>
        <name>ATP</name>
        <dbReference type="ChEBI" id="CHEBI:30616"/>
    </ligand>
</feature>
<dbReference type="EMBL" id="CM029046">
    <property type="protein sequence ID" value="KAG2589242.1"/>
    <property type="molecule type" value="Genomic_DNA"/>
</dbReference>
<reference evidence="22" key="1">
    <citation type="submission" date="2020-05" db="EMBL/GenBank/DDBJ databases">
        <title>WGS assembly of Panicum virgatum.</title>
        <authorList>
            <person name="Lovell J.T."/>
            <person name="Jenkins J."/>
            <person name="Shu S."/>
            <person name="Juenger T.E."/>
            <person name="Schmutz J."/>
        </authorList>
    </citation>
    <scope>NUCLEOTIDE SEQUENCE</scope>
    <source>
        <strain evidence="22">AP13</strain>
    </source>
</reference>
<evidence type="ECO:0000256" key="18">
    <source>
        <dbReference type="SAM" id="Phobius"/>
    </source>
</evidence>
<dbReference type="CDD" id="cd00054">
    <property type="entry name" value="EGF_CA"/>
    <property type="match status" value="1"/>
</dbReference>
<dbReference type="InterPro" id="IPR045274">
    <property type="entry name" value="WAK-like"/>
</dbReference>
<dbReference type="Gene3D" id="1.10.510.10">
    <property type="entry name" value="Transferase(Phosphotransferase) domain 1"/>
    <property type="match status" value="1"/>
</dbReference>
<evidence type="ECO:0000256" key="19">
    <source>
        <dbReference type="SAM" id="SignalP"/>
    </source>
</evidence>
<evidence type="ECO:0000256" key="4">
    <source>
        <dbReference type="ARBA" id="ARBA00022679"/>
    </source>
</evidence>
<comment type="caution">
    <text evidence="15">Lacks conserved residue(s) required for the propagation of feature annotation.</text>
</comment>
<dbReference type="EMBL" id="CM029046">
    <property type="protein sequence ID" value="KAG2589248.1"/>
    <property type="molecule type" value="Genomic_DNA"/>
</dbReference>